<proteinExistence type="inferred from homology"/>
<name>A0A2K4ZG09_9FIRM</name>
<evidence type="ECO:0000256" key="2">
    <source>
        <dbReference type="ARBA" id="ARBA00022833"/>
    </source>
</evidence>
<dbReference type="AlphaFoldDB" id="A0A2K4ZG09"/>
<reference evidence="7 8" key="1">
    <citation type="submission" date="2018-01" db="EMBL/GenBank/DDBJ databases">
        <authorList>
            <person name="Gaut B.S."/>
            <person name="Morton B.R."/>
            <person name="Clegg M.T."/>
            <person name="Duvall M.R."/>
        </authorList>
    </citation>
    <scope>NUCLEOTIDE SEQUENCE [LARGE SCALE GENOMIC DNA]</scope>
    <source>
        <strain evidence="7">GP69</strain>
    </source>
</reference>
<keyword evidence="8" id="KW-1185">Reference proteome</keyword>
<gene>
    <name evidence="6 7" type="primary">hslO</name>
    <name evidence="7" type="ORF">AMURIS_02114</name>
</gene>
<evidence type="ECO:0000256" key="5">
    <source>
        <dbReference type="ARBA" id="ARBA00023284"/>
    </source>
</evidence>
<sequence length="292" mass="31583">MTDYIVRATAGEAQIRAFACTAKGVVEKARQAHNTSPVVTAALGRLLCGGVMMGSMLKGEEDLLTLQIKGDGPMQGLMVTADSRGNVKGYATVPDVILPASAAGKLDVGGAIGQGTLRVIKDMGLKEPYVGQTLLQTGEIAEDLTYYFATSEQVPSSVGLGVLMERGNTVKQAGGFIVQLMPFAEEGVIARLEENLSRITSVTAMLDEGKTPEQMLECILEGLNCEITEVMPAAFTCNCDRSRIEKVLISLGKQELHDMIDEGQEIEVNCHFCNKQYKFSVEELKQLYHKSR</sequence>
<dbReference type="Gene3D" id="3.90.1280.10">
    <property type="entry name" value="HSP33 redox switch-like"/>
    <property type="match status" value="1"/>
</dbReference>
<dbReference type="EMBL" id="OFSM01000009">
    <property type="protein sequence ID" value="SOY29399.1"/>
    <property type="molecule type" value="Genomic_DNA"/>
</dbReference>
<evidence type="ECO:0000256" key="3">
    <source>
        <dbReference type="ARBA" id="ARBA00023157"/>
    </source>
</evidence>
<comment type="similarity">
    <text evidence="6">Belongs to the HSP33 family.</text>
</comment>
<dbReference type="Proteomes" id="UP000236311">
    <property type="component" value="Unassembled WGS sequence"/>
</dbReference>
<dbReference type="RefSeq" id="WP_103239490.1">
    <property type="nucleotide sequence ID" value="NZ_JANJZD010000009.1"/>
</dbReference>
<dbReference type="PANTHER" id="PTHR30111:SF1">
    <property type="entry name" value="33 KDA CHAPERONIN"/>
    <property type="match status" value="1"/>
</dbReference>
<dbReference type="SUPFAM" id="SSF118352">
    <property type="entry name" value="HSP33 redox switch-like"/>
    <property type="match status" value="1"/>
</dbReference>
<dbReference type="GO" id="GO:0005737">
    <property type="term" value="C:cytoplasm"/>
    <property type="evidence" value="ECO:0007669"/>
    <property type="project" value="UniProtKB-SubCell"/>
</dbReference>
<keyword evidence="4 6" id="KW-0143">Chaperone</keyword>
<evidence type="ECO:0000256" key="6">
    <source>
        <dbReference type="HAMAP-Rule" id="MF_00117"/>
    </source>
</evidence>
<protein>
    <recommendedName>
        <fullName evidence="6">33 kDa chaperonin</fullName>
    </recommendedName>
    <alternativeName>
        <fullName evidence="6">Heat shock protein 33 homolog</fullName>
        <shortName evidence="6">HSP33</shortName>
    </alternativeName>
</protein>
<keyword evidence="1 6" id="KW-0963">Cytoplasm</keyword>
<evidence type="ECO:0000313" key="8">
    <source>
        <dbReference type="Proteomes" id="UP000236311"/>
    </source>
</evidence>
<keyword evidence="5 6" id="KW-0676">Redox-active center</keyword>
<comment type="PTM">
    <text evidence="6">Under oxidizing conditions two disulfide bonds are formed involving the reactive cysteines. Under reducing conditions zinc is bound to the reactive cysteines and the protein is inactive.</text>
</comment>
<feature type="disulfide bond" description="Redox-active" evidence="6">
    <location>
        <begin position="237"/>
        <end position="239"/>
    </location>
</feature>
<evidence type="ECO:0000256" key="1">
    <source>
        <dbReference type="ARBA" id="ARBA00022490"/>
    </source>
</evidence>
<organism evidence="7 8">
    <name type="scientific">Acetatifactor muris</name>
    <dbReference type="NCBI Taxonomy" id="879566"/>
    <lineage>
        <taxon>Bacteria</taxon>
        <taxon>Bacillati</taxon>
        <taxon>Bacillota</taxon>
        <taxon>Clostridia</taxon>
        <taxon>Lachnospirales</taxon>
        <taxon>Lachnospiraceae</taxon>
        <taxon>Acetatifactor</taxon>
    </lineage>
</organism>
<dbReference type="NCBIfam" id="NF001033">
    <property type="entry name" value="PRK00114.1"/>
    <property type="match status" value="1"/>
</dbReference>
<dbReference type="PANTHER" id="PTHR30111">
    <property type="entry name" value="33 KDA CHAPERONIN"/>
    <property type="match status" value="1"/>
</dbReference>
<evidence type="ECO:0000313" key="7">
    <source>
        <dbReference type="EMBL" id="SOY29399.1"/>
    </source>
</evidence>
<dbReference type="Gene3D" id="3.55.30.10">
    <property type="entry name" value="Hsp33 domain"/>
    <property type="match status" value="1"/>
</dbReference>
<dbReference type="OrthoDB" id="9776534at2"/>
<dbReference type="GO" id="GO:0042026">
    <property type="term" value="P:protein refolding"/>
    <property type="evidence" value="ECO:0007669"/>
    <property type="project" value="TreeGrafter"/>
</dbReference>
<dbReference type="HAMAP" id="MF_00117">
    <property type="entry name" value="HslO"/>
    <property type="match status" value="1"/>
</dbReference>
<feature type="disulfide bond" description="Redox-active" evidence="6">
    <location>
        <begin position="270"/>
        <end position="273"/>
    </location>
</feature>
<comment type="subcellular location">
    <subcellularLocation>
        <location evidence="6">Cytoplasm</location>
    </subcellularLocation>
</comment>
<keyword evidence="3 6" id="KW-1015">Disulfide bond</keyword>
<dbReference type="CDD" id="cd00498">
    <property type="entry name" value="Hsp33"/>
    <property type="match status" value="1"/>
</dbReference>
<dbReference type="GO" id="GO:0051082">
    <property type="term" value="F:unfolded protein binding"/>
    <property type="evidence" value="ECO:0007669"/>
    <property type="project" value="UniProtKB-UniRule"/>
</dbReference>
<accession>A0A2K4ZG09</accession>
<dbReference type="GO" id="GO:0044183">
    <property type="term" value="F:protein folding chaperone"/>
    <property type="evidence" value="ECO:0007669"/>
    <property type="project" value="TreeGrafter"/>
</dbReference>
<dbReference type="PIRSF" id="PIRSF005261">
    <property type="entry name" value="Heat_shock_Hsp33"/>
    <property type="match status" value="1"/>
</dbReference>
<comment type="function">
    <text evidence="6">Redox regulated molecular chaperone. Protects both thermally unfolding and oxidatively damaged proteins from irreversible aggregation. Plays an important role in the bacterial defense system toward oxidative stress.</text>
</comment>
<dbReference type="InterPro" id="IPR016153">
    <property type="entry name" value="Heat_shock_Hsp33_N"/>
</dbReference>
<evidence type="ECO:0000256" key="4">
    <source>
        <dbReference type="ARBA" id="ARBA00023186"/>
    </source>
</evidence>
<keyword evidence="2 6" id="KW-0862">Zinc</keyword>
<dbReference type="InterPro" id="IPR000397">
    <property type="entry name" value="Heat_shock_Hsp33"/>
</dbReference>
<dbReference type="Pfam" id="PF01430">
    <property type="entry name" value="HSP33"/>
    <property type="match status" value="1"/>
</dbReference>
<dbReference type="InterPro" id="IPR016154">
    <property type="entry name" value="Heat_shock_Hsp33_C"/>
</dbReference>
<dbReference type="SUPFAM" id="SSF64397">
    <property type="entry name" value="Hsp33 domain"/>
    <property type="match status" value="1"/>
</dbReference>